<evidence type="ECO:0000259" key="9">
    <source>
        <dbReference type="Pfam" id="PF00483"/>
    </source>
</evidence>
<dbReference type="PANTHER" id="PTHR46390">
    <property type="entry name" value="MANNOSE-1-PHOSPHATE GUANYLYLTRANSFERASE"/>
    <property type="match status" value="1"/>
</dbReference>
<dbReference type="SUPFAM" id="SSF53448">
    <property type="entry name" value="Nucleotide-diphospho-sugar transferases"/>
    <property type="match status" value="1"/>
</dbReference>
<keyword evidence="13" id="KW-1185">Reference proteome</keyword>
<dbReference type="InterPro" id="IPR006375">
    <property type="entry name" value="Man1P_GuaTrfase/Man6P_Isoase"/>
</dbReference>
<evidence type="ECO:0000256" key="4">
    <source>
        <dbReference type="ARBA" id="ARBA00022695"/>
    </source>
</evidence>
<dbReference type="EMBL" id="SLXH01000003">
    <property type="protein sequence ID" value="TCP19846.1"/>
    <property type="molecule type" value="Genomic_DNA"/>
</dbReference>
<evidence type="ECO:0000259" key="10">
    <source>
        <dbReference type="Pfam" id="PF01050"/>
    </source>
</evidence>
<name>A0A4V2SKK2_9BURK</name>
<dbReference type="GO" id="GO:0000271">
    <property type="term" value="P:polysaccharide biosynthetic process"/>
    <property type="evidence" value="ECO:0007669"/>
    <property type="project" value="InterPro"/>
</dbReference>
<dbReference type="FunFam" id="3.90.550.10:FF:000046">
    <property type="entry name" value="Mannose-1-phosphate guanylyltransferase (GDP)"/>
    <property type="match status" value="1"/>
</dbReference>
<comment type="catalytic activity">
    <reaction evidence="7">
        <text>alpha-D-mannose 1-phosphate + GTP + H(+) = GDP-alpha-D-mannose + diphosphate</text>
        <dbReference type="Rhea" id="RHEA:15229"/>
        <dbReference type="ChEBI" id="CHEBI:15378"/>
        <dbReference type="ChEBI" id="CHEBI:33019"/>
        <dbReference type="ChEBI" id="CHEBI:37565"/>
        <dbReference type="ChEBI" id="CHEBI:57527"/>
        <dbReference type="ChEBI" id="CHEBI:58409"/>
        <dbReference type="EC" id="2.7.7.13"/>
    </reaction>
</comment>
<evidence type="ECO:0000313" key="13">
    <source>
        <dbReference type="Proteomes" id="UP000295182"/>
    </source>
</evidence>
<evidence type="ECO:0000256" key="3">
    <source>
        <dbReference type="ARBA" id="ARBA00022679"/>
    </source>
</evidence>
<protein>
    <recommendedName>
        <fullName evidence="2">mannose-1-phosphate guanylyltransferase</fullName>
        <ecNumber evidence="2">2.7.7.13</ecNumber>
    </recommendedName>
</protein>
<feature type="domain" description="MannoseP isomerase/GMP-like beta-helix" evidence="11">
    <location>
        <begin position="308"/>
        <end position="361"/>
    </location>
</feature>
<evidence type="ECO:0000256" key="8">
    <source>
        <dbReference type="RuleBase" id="RU004190"/>
    </source>
</evidence>
<evidence type="ECO:0000313" key="12">
    <source>
        <dbReference type="EMBL" id="TCP19846.1"/>
    </source>
</evidence>
<dbReference type="FunFam" id="2.60.120.10:FF:000032">
    <property type="entry name" value="Mannose-1-phosphate guanylyltransferase/mannose-6-phosphate isomerase"/>
    <property type="match status" value="1"/>
</dbReference>
<dbReference type="GO" id="GO:0009298">
    <property type="term" value="P:GDP-mannose biosynthetic process"/>
    <property type="evidence" value="ECO:0007669"/>
    <property type="project" value="TreeGrafter"/>
</dbReference>
<dbReference type="CDD" id="cd02213">
    <property type="entry name" value="cupin_PMI_typeII_C"/>
    <property type="match status" value="1"/>
</dbReference>
<dbReference type="Gene3D" id="3.90.550.10">
    <property type="entry name" value="Spore Coat Polysaccharide Biosynthesis Protein SpsA, Chain A"/>
    <property type="match status" value="1"/>
</dbReference>
<dbReference type="InterPro" id="IPR011051">
    <property type="entry name" value="RmlC_Cupin_sf"/>
</dbReference>
<feature type="domain" description="Nucleotidyl transferase" evidence="9">
    <location>
        <begin position="8"/>
        <end position="300"/>
    </location>
</feature>
<keyword evidence="6" id="KW-0342">GTP-binding</keyword>
<comment type="similarity">
    <text evidence="1 8">Belongs to the mannose-6-phosphate isomerase type 2 family.</text>
</comment>
<evidence type="ECO:0000256" key="5">
    <source>
        <dbReference type="ARBA" id="ARBA00022741"/>
    </source>
</evidence>
<keyword evidence="12" id="KW-0413">Isomerase</keyword>
<dbReference type="GO" id="GO:0016853">
    <property type="term" value="F:isomerase activity"/>
    <property type="evidence" value="ECO:0007669"/>
    <property type="project" value="UniProtKB-KW"/>
</dbReference>
<gene>
    <name evidence="12" type="ORF">EV674_10376</name>
</gene>
<dbReference type="InterPro" id="IPR051161">
    <property type="entry name" value="Mannose-6P_isomerase_type2"/>
</dbReference>
<dbReference type="SUPFAM" id="SSF51182">
    <property type="entry name" value="RmlC-like cupins"/>
    <property type="match status" value="1"/>
</dbReference>
<dbReference type="GO" id="GO:0004475">
    <property type="term" value="F:mannose-1-phosphate guanylyltransferase (GTP) activity"/>
    <property type="evidence" value="ECO:0007669"/>
    <property type="project" value="UniProtKB-EC"/>
</dbReference>
<keyword evidence="3 12" id="KW-0808">Transferase</keyword>
<dbReference type="InterPro" id="IPR029044">
    <property type="entry name" value="Nucleotide-diphossugar_trans"/>
</dbReference>
<dbReference type="Pfam" id="PF01050">
    <property type="entry name" value="MannoseP_isomer"/>
    <property type="match status" value="1"/>
</dbReference>
<dbReference type="InterPro" id="IPR005835">
    <property type="entry name" value="NTP_transferase_dom"/>
</dbReference>
<dbReference type="EC" id="2.7.7.13" evidence="2"/>
<keyword evidence="5" id="KW-0547">Nucleotide-binding</keyword>
<feature type="domain" description="Mannose-6-phosphate isomerase type II C-terminal" evidence="10">
    <location>
        <begin position="366"/>
        <end position="479"/>
    </location>
</feature>
<dbReference type="Proteomes" id="UP000295182">
    <property type="component" value="Unassembled WGS sequence"/>
</dbReference>
<sequence>MTTSSLVPVILCGGSGTRLWPLSRETYPKQFLALAGEHTMLQDTALRLHGLPDSVALDASPIVVCNAEHRFLAAGQLAGVGIAHARIVLEPAGRNTAPALTLAALQACEGGADPILLAMPADHVITDRPALHAAVVQAHAVASQGAMVTFGIVADRPETGYGYIQRGDAHLHGSDRIASFAEKPDATTAQRYLDSGEYLWNSGLFMVRASVWLKALASCRPDILQACQQAMQQAVRDLDFIRPDAASFAACPSDSIDYAVMERLPVRADLGIPACVLPLQAGWSDLGAWDALWDVSARDANNNATMGDAVLHDCTDSLLMANSRLVAGVGLHNIVVIETPDAVLVADKSQTQSVKHIVAQLKAQGHALANTHRKIHRPWGWYDSIDGGERFQVKRIVVNPGASLSLQMHHHRAEHWVVVKGTAEVTNGERTFLLGENESTFIPLGHIHRLSNPGKLPLEIIEVQSGSYLGEDDIVRFEDTYGRVPGAGQALRPPSEN</sequence>
<reference evidence="12 13" key="1">
    <citation type="submission" date="2019-03" db="EMBL/GenBank/DDBJ databases">
        <title>Genomic Encyclopedia of Type Strains, Phase IV (KMG-IV): sequencing the most valuable type-strain genomes for metagenomic binning, comparative biology and taxonomic classification.</title>
        <authorList>
            <person name="Goeker M."/>
        </authorList>
    </citation>
    <scope>NUCLEOTIDE SEQUENCE [LARGE SCALE GENOMIC DNA]</scope>
    <source>
        <strain evidence="12 13">DSM 1837</strain>
    </source>
</reference>
<evidence type="ECO:0000256" key="2">
    <source>
        <dbReference type="ARBA" id="ARBA00012387"/>
    </source>
</evidence>
<dbReference type="AlphaFoldDB" id="A0A4V2SKK2"/>
<dbReference type="PANTHER" id="PTHR46390:SF1">
    <property type="entry name" value="MANNOSE-1-PHOSPHATE GUANYLYLTRANSFERASE"/>
    <property type="match status" value="1"/>
</dbReference>
<accession>A0A4V2SKK2</accession>
<dbReference type="Gene3D" id="2.60.120.10">
    <property type="entry name" value="Jelly Rolls"/>
    <property type="match status" value="1"/>
</dbReference>
<evidence type="ECO:0000256" key="6">
    <source>
        <dbReference type="ARBA" id="ARBA00023134"/>
    </source>
</evidence>
<dbReference type="NCBIfam" id="TIGR01479">
    <property type="entry name" value="GMP_PMI"/>
    <property type="match status" value="1"/>
</dbReference>
<keyword evidence="4 12" id="KW-0548">Nucleotidyltransferase</keyword>
<dbReference type="InterPro" id="IPR014710">
    <property type="entry name" value="RmlC-like_jellyroll"/>
</dbReference>
<dbReference type="Pfam" id="PF00483">
    <property type="entry name" value="NTP_transferase"/>
    <property type="match status" value="1"/>
</dbReference>
<dbReference type="OrthoDB" id="9806359at2"/>
<evidence type="ECO:0000259" key="11">
    <source>
        <dbReference type="Pfam" id="PF22640"/>
    </source>
</evidence>
<dbReference type="InterPro" id="IPR049577">
    <property type="entry name" value="GMPP_N"/>
</dbReference>
<evidence type="ECO:0000256" key="7">
    <source>
        <dbReference type="ARBA" id="ARBA00047343"/>
    </source>
</evidence>
<dbReference type="RefSeq" id="WP_119012911.1">
    <property type="nucleotide sequence ID" value="NZ_QXNC01000010.1"/>
</dbReference>
<proteinExistence type="inferred from homology"/>
<dbReference type="Pfam" id="PF22640">
    <property type="entry name" value="ManC_GMP_beta-helix"/>
    <property type="match status" value="1"/>
</dbReference>
<dbReference type="CDD" id="cd02509">
    <property type="entry name" value="GDP-M1P_Guanylyltransferase"/>
    <property type="match status" value="1"/>
</dbReference>
<dbReference type="InterPro" id="IPR054566">
    <property type="entry name" value="ManC/GMP-like_b-helix"/>
</dbReference>
<dbReference type="GO" id="GO:0005525">
    <property type="term" value="F:GTP binding"/>
    <property type="evidence" value="ECO:0007669"/>
    <property type="project" value="UniProtKB-KW"/>
</dbReference>
<organism evidence="12 13">
    <name type="scientific">Simplicispira metamorpha</name>
    <dbReference type="NCBI Taxonomy" id="80881"/>
    <lineage>
        <taxon>Bacteria</taxon>
        <taxon>Pseudomonadati</taxon>
        <taxon>Pseudomonadota</taxon>
        <taxon>Betaproteobacteria</taxon>
        <taxon>Burkholderiales</taxon>
        <taxon>Comamonadaceae</taxon>
        <taxon>Simplicispira</taxon>
    </lineage>
</organism>
<dbReference type="InterPro" id="IPR001538">
    <property type="entry name" value="Man6P_isomerase-2_C"/>
</dbReference>
<comment type="caution">
    <text evidence="12">The sequence shown here is derived from an EMBL/GenBank/DDBJ whole genome shotgun (WGS) entry which is preliminary data.</text>
</comment>
<evidence type="ECO:0000256" key="1">
    <source>
        <dbReference type="ARBA" id="ARBA00006115"/>
    </source>
</evidence>